<dbReference type="STRING" id="1432307.W9C1Y4"/>
<dbReference type="Gene3D" id="3.30.70.1730">
    <property type="match status" value="1"/>
</dbReference>
<dbReference type="AlphaFoldDB" id="W9C1Y4"/>
<evidence type="ECO:0008006" key="5">
    <source>
        <dbReference type="Google" id="ProtNLM"/>
    </source>
</evidence>
<name>W9C1Y4_SCLBF</name>
<gene>
    <name evidence="3" type="ORF">SBOR_9883</name>
</gene>
<dbReference type="SUPFAM" id="SSF160369">
    <property type="entry name" value="Ribosomal protein L10-like"/>
    <property type="match status" value="1"/>
</dbReference>
<dbReference type="InterPro" id="IPR047865">
    <property type="entry name" value="Ribosomal_uL10_bac_type"/>
</dbReference>
<comment type="similarity">
    <text evidence="1">Belongs to the universal ribosomal protein uL10 family.</text>
</comment>
<evidence type="ECO:0000256" key="1">
    <source>
        <dbReference type="ARBA" id="ARBA00008889"/>
    </source>
</evidence>
<organism evidence="3 4">
    <name type="scientific">Sclerotinia borealis (strain F-4128)</name>
    <dbReference type="NCBI Taxonomy" id="1432307"/>
    <lineage>
        <taxon>Eukaryota</taxon>
        <taxon>Fungi</taxon>
        <taxon>Dikarya</taxon>
        <taxon>Ascomycota</taxon>
        <taxon>Pezizomycotina</taxon>
        <taxon>Leotiomycetes</taxon>
        <taxon>Helotiales</taxon>
        <taxon>Sclerotiniaceae</taxon>
        <taxon>Sclerotinia</taxon>
    </lineage>
</organism>
<keyword evidence="4" id="KW-1185">Reference proteome</keyword>
<evidence type="ECO:0000256" key="2">
    <source>
        <dbReference type="SAM" id="MobiDB-lite"/>
    </source>
</evidence>
<dbReference type="PANTHER" id="PTHR11560">
    <property type="entry name" value="39S RIBOSOMAL PROTEIN L10, MITOCHONDRIAL"/>
    <property type="match status" value="1"/>
</dbReference>
<dbReference type="InterPro" id="IPR043141">
    <property type="entry name" value="Ribosomal_uL10-like_sf"/>
</dbReference>
<evidence type="ECO:0000313" key="4">
    <source>
        <dbReference type="Proteomes" id="UP000019487"/>
    </source>
</evidence>
<reference evidence="3 4" key="1">
    <citation type="journal article" date="2014" name="Genome Announc.">
        <title>Draft genome sequence of Sclerotinia borealis, a psychrophilic plant pathogenic fungus.</title>
        <authorList>
            <person name="Mardanov A.V."/>
            <person name="Beletsky A.V."/>
            <person name="Kadnikov V.V."/>
            <person name="Ignatov A.N."/>
            <person name="Ravin N.V."/>
        </authorList>
    </citation>
    <scope>NUCLEOTIDE SEQUENCE [LARGE SCALE GENOMIC DNA]</scope>
    <source>
        <strain evidence="4">F-4157</strain>
    </source>
</reference>
<feature type="region of interest" description="Disordered" evidence="2">
    <location>
        <begin position="322"/>
        <end position="344"/>
    </location>
</feature>
<proteinExistence type="inferred from homology"/>
<dbReference type="HOGENOM" id="CLU_044515_0_0_1"/>
<dbReference type="EMBL" id="AYSA01000797">
    <property type="protein sequence ID" value="ESZ89733.1"/>
    <property type="molecule type" value="Genomic_DNA"/>
</dbReference>
<comment type="caution">
    <text evidence="3">The sequence shown here is derived from an EMBL/GenBank/DDBJ whole genome shotgun (WGS) entry which is preliminary data.</text>
</comment>
<accession>W9C1Y4</accession>
<dbReference type="Proteomes" id="UP000019487">
    <property type="component" value="Unassembled WGS sequence"/>
</dbReference>
<evidence type="ECO:0000313" key="3">
    <source>
        <dbReference type="EMBL" id="ESZ89733.1"/>
    </source>
</evidence>
<protein>
    <recommendedName>
        <fullName evidence="5">Ribosomal protein YmL11, mitochondrial</fullName>
    </recommendedName>
</protein>
<sequence length="344" mass="37082">MPPRIHTPSKAIASILRCKRTPLQNRQYATAAAAVTPAASHNQMIKGSLPVSRFPSTQPPSYKPPEFRKSQLLRKYASLLRSTPLILLFQHNNLKAMEWVAIRRELTIALRKVDAALEAEGHGPLKLAEGIKLEIVQTGILATALRIVEFYKPNPTDPATPSSATLSIVNAGDDALTHTLSSAAHQAISSKKIKNAHDLSPLLAGPVVLLTFPGVSPQHMKTALTILAPNAPLFPAPRKKANPGWHDPTVQSGLQKLLLLGARVEGKVFDVEGTRWVGSIEGGLDGLRGQLVAMLEGIGGGITNTLESAAKSLYFTVEGRRQMLEDEEKGPAEEKSPAEETPKE</sequence>
<dbReference type="OrthoDB" id="360689at2759"/>